<gene>
    <name evidence="1" type="ORF">SVIO_068250</name>
</gene>
<evidence type="ECO:0000313" key="1">
    <source>
        <dbReference type="EMBL" id="GDY56202.1"/>
    </source>
</evidence>
<sequence length="94" mass="10169">MTACSGRRRRAARVRVLLGRVGRAGGYEPSCGEGDDCGGSEQPLGELCAYHDSLRAWGDVGEVVPVRVQGPLWRAYKVVQTNSVVKPARRLPCT</sequence>
<evidence type="ECO:0000313" key="2">
    <source>
        <dbReference type="Proteomes" id="UP000301309"/>
    </source>
</evidence>
<accession>A0A4D4L4X0</accession>
<dbReference type="Proteomes" id="UP000301309">
    <property type="component" value="Unassembled WGS sequence"/>
</dbReference>
<keyword evidence="2" id="KW-1185">Reference proteome</keyword>
<dbReference type="EMBL" id="BJHW01000001">
    <property type="protein sequence ID" value="GDY56202.1"/>
    <property type="molecule type" value="Genomic_DNA"/>
</dbReference>
<proteinExistence type="predicted"/>
<organism evidence="1 2">
    <name type="scientific">Streptomyces violaceusniger</name>
    <dbReference type="NCBI Taxonomy" id="68280"/>
    <lineage>
        <taxon>Bacteria</taxon>
        <taxon>Bacillati</taxon>
        <taxon>Actinomycetota</taxon>
        <taxon>Actinomycetes</taxon>
        <taxon>Kitasatosporales</taxon>
        <taxon>Streptomycetaceae</taxon>
        <taxon>Streptomyces</taxon>
        <taxon>Streptomyces violaceusniger group</taxon>
    </lineage>
</organism>
<protein>
    <submittedName>
        <fullName evidence="1">Uncharacterized protein</fullName>
    </submittedName>
</protein>
<comment type="caution">
    <text evidence="1">The sequence shown here is derived from an EMBL/GenBank/DDBJ whole genome shotgun (WGS) entry which is preliminary data.</text>
</comment>
<name>A0A4D4L4X0_STRVO</name>
<reference evidence="1 2" key="1">
    <citation type="journal article" date="2020" name="Int. J. Syst. Evol. Microbiol.">
        <title>Reclassification of Streptomyces castelarensis and Streptomyces sporoclivatus as later heterotypic synonyms of Streptomyces antimycoticus.</title>
        <authorList>
            <person name="Komaki H."/>
            <person name="Tamura T."/>
        </authorList>
    </citation>
    <scope>NUCLEOTIDE SEQUENCE [LARGE SCALE GENOMIC DNA]</scope>
    <source>
        <strain evidence="1 2">NBRC 13459</strain>
    </source>
</reference>
<dbReference type="AlphaFoldDB" id="A0A4D4L4X0"/>